<dbReference type="AlphaFoldDB" id="A0A158L1E9"/>
<dbReference type="EMBL" id="FCOL02000310">
    <property type="protein sequence ID" value="SAL87206.1"/>
    <property type="molecule type" value="Genomic_DNA"/>
</dbReference>
<proteinExistence type="predicted"/>
<sequence length="32" mass="3568">MDQARGIWNVLEPAMSPIWQGNYAQSVYAAAE</sequence>
<name>A0A158L1E9_9BURK</name>
<comment type="caution">
    <text evidence="1">The sequence shown here is derived from an EMBL/GenBank/DDBJ whole genome shotgun (WGS) entry which is preliminary data.</text>
</comment>
<organism evidence="1 2">
    <name type="scientific">Caballeronia terrestris</name>
    <dbReference type="NCBI Taxonomy" id="1226301"/>
    <lineage>
        <taxon>Bacteria</taxon>
        <taxon>Pseudomonadati</taxon>
        <taxon>Pseudomonadota</taxon>
        <taxon>Betaproteobacteria</taxon>
        <taxon>Burkholderiales</taxon>
        <taxon>Burkholderiaceae</taxon>
        <taxon>Caballeronia</taxon>
    </lineage>
</organism>
<evidence type="ECO:0000313" key="2">
    <source>
        <dbReference type="Proteomes" id="UP000054925"/>
    </source>
</evidence>
<protein>
    <submittedName>
        <fullName evidence="1">Uncharacterized protein</fullName>
    </submittedName>
</protein>
<reference evidence="1" key="1">
    <citation type="submission" date="2016-01" db="EMBL/GenBank/DDBJ databases">
        <authorList>
            <person name="Peeters C."/>
        </authorList>
    </citation>
    <scope>NUCLEOTIDE SEQUENCE [LARGE SCALE GENOMIC DNA]</scope>
    <source>
        <strain evidence="1">LMG 22937</strain>
    </source>
</reference>
<accession>A0A158L1E9</accession>
<keyword evidence="2" id="KW-1185">Reference proteome</keyword>
<evidence type="ECO:0000313" key="1">
    <source>
        <dbReference type="EMBL" id="SAL87206.1"/>
    </source>
</evidence>
<dbReference type="Proteomes" id="UP000054925">
    <property type="component" value="Unassembled WGS sequence"/>
</dbReference>
<gene>
    <name evidence="1" type="ORF">AWB67_07364</name>
</gene>